<feature type="domain" description="Thioredoxin" evidence="12">
    <location>
        <begin position="1094"/>
        <end position="1278"/>
    </location>
</feature>
<dbReference type="PROSITE" id="PS51192">
    <property type="entry name" value="HELICASE_ATP_BIND_1"/>
    <property type="match status" value="1"/>
</dbReference>
<name>T1J2S8_STRMM</name>
<dbReference type="InterPro" id="IPR036249">
    <property type="entry name" value="Thioredoxin-like_sf"/>
</dbReference>
<dbReference type="EMBL" id="JH431808">
    <property type="status" value="NOT_ANNOTATED_CDS"/>
    <property type="molecule type" value="Genomic_DNA"/>
</dbReference>
<keyword evidence="4" id="KW-0498">Mitosis</keyword>
<keyword evidence="6" id="KW-0131">Cell cycle</keyword>
<dbReference type="GO" id="GO:0005524">
    <property type="term" value="F:ATP binding"/>
    <property type="evidence" value="ECO:0007669"/>
    <property type="project" value="InterPro"/>
</dbReference>
<dbReference type="FunFam" id="3.40.50.10810:FF:000094">
    <property type="entry name" value="DNA excision repair protein ERCC-6"/>
    <property type="match status" value="1"/>
</dbReference>
<dbReference type="InterPro" id="IPR050496">
    <property type="entry name" value="SNF2_RAD54_helicase_repair"/>
</dbReference>
<dbReference type="Gene3D" id="3.40.50.10810">
    <property type="entry name" value="Tandem AAA-ATPase domain"/>
    <property type="match status" value="1"/>
</dbReference>
<evidence type="ECO:0000256" key="7">
    <source>
        <dbReference type="ARBA" id="ARBA00024776"/>
    </source>
</evidence>
<dbReference type="GO" id="GO:0015616">
    <property type="term" value="F:DNA translocase activity"/>
    <property type="evidence" value="ECO:0007669"/>
    <property type="project" value="TreeGrafter"/>
</dbReference>
<evidence type="ECO:0000256" key="4">
    <source>
        <dbReference type="ARBA" id="ARBA00022776"/>
    </source>
</evidence>
<organism evidence="13 14">
    <name type="scientific">Strigamia maritima</name>
    <name type="common">European centipede</name>
    <name type="synonym">Geophilus maritimus</name>
    <dbReference type="NCBI Taxonomy" id="126957"/>
    <lineage>
        <taxon>Eukaryota</taxon>
        <taxon>Metazoa</taxon>
        <taxon>Ecdysozoa</taxon>
        <taxon>Arthropoda</taxon>
        <taxon>Myriapoda</taxon>
        <taxon>Chilopoda</taxon>
        <taxon>Pleurostigmophora</taxon>
        <taxon>Geophilomorpha</taxon>
        <taxon>Linotaeniidae</taxon>
        <taxon>Strigamia</taxon>
    </lineage>
</organism>
<evidence type="ECO:0000256" key="1">
    <source>
        <dbReference type="ARBA" id="ARBA00011467"/>
    </source>
</evidence>
<dbReference type="eggNOG" id="KOG2501">
    <property type="taxonomic scope" value="Eukaryota"/>
</dbReference>
<evidence type="ECO:0000313" key="13">
    <source>
        <dbReference type="EnsemblMetazoa" id="SMAR007876-PA"/>
    </source>
</evidence>
<feature type="domain" description="Helicase ATP-binding" evidence="10">
    <location>
        <begin position="177"/>
        <end position="343"/>
    </location>
</feature>
<dbReference type="Pfam" id="PF13905">
    <property type="entry name" value="Thioredoxin_8"/>
    <property type="match status" value="2"/>
</dbReference>
<dbReference type="SUPFAM" id="SSF52540">
    <property type="entry name" value="P-loop containing nucleoside triphosphate hydrolases"/>
    <property type="match status" value="2"/>
</dbReference>
<dbReference type="CDD" id="cd18793">
    <property type="entry name" value="SF2_C_SNF"/>
    <property type="match status" value="1"/>
</dbReference>
<dbReference type="SUPFAM" id="SSF52833">
    <property type="entry name" value="Thioredoxin-like"/>
    <property type="match status" value="2"/>
</dbReference>
<dbReference type="Gene3D" id="3.40.30.10">
    <property type="entry name" value="Glutaredoxin"/>
    <property type="match status" value="3"/>
</dbReference>
<evidence type="ECO:0000259" key="11">
    <source>
        <dbReference type="PROSITE" id="PS51194"/>
    </source>
</evidence>
<comment type="function">
    <text evidence="7">Involved in mitotic DNA repair and meiotic recombination. Functions in the recombinational DNA repair pathway. Essential for interhomolog gene conversion (GC), but may have a less important role in intersister GC than spn-A/Rad51. In the presence of DNA, spn-A/Rad51 enhances the ATPase activity of okr/Rad54.</text>
</comment>
<accession>T1J2S8</accession>
<evidence type="ECO:0000256" key="3">
    <source>
        <dbReference type="ARBA" id="ARBA00022618"/>
    </source>
</evidence>
<dbReference type="HOGENOM" id="CLU_247984_0_0_1"/>
<dbReference type="PANTHER" id="PTHR45629">
    <property type="entry name" value="SNF2/RAD54 FAMILY MEMBER"/>
    <property type="match status" value="1"/>
</dbReference>
<dbReference type="eggNOG" id="KOG0387">
    <property type="taxonomic scope" value="Eukaryota"/>
</dbReference>
<dbReference type="InterPro" id="IPR038718">
    <property type="entry name" value="SNF2-like_sf"/>
</dbReference>
<dbReference type="Gene3D" id="3.40.50.300">
    <property type="entry name" value="P-loop containing nucleotide triphosphate hydrolases"/>
    <property type="match status" value="1"/>
</dbReference>
<dbReference type="InterPro" id="IPR001650">
    <property type="entry name" value="Helicase_C-like"/>
</dbReference>
<dbReference type="GO" id="GO:0016787">
    <property type="term" value="F:hydrolase activity"/>
    <property type="evidence" value="ECO:0007669"/>
    <property type="project" value="UniProtKB-KW"/>
</dbReference>
<keyword evidence="3" id="KW-0132">Cell division</keyword>
<evidence type="ECO:0000256" key="5">
    <source>
        <dbReference type="ARBA" id="ARBA00022801"/>
    </source>
</evidence>
<evidence type="ECO:0000256" key="2">
    <source>
        <dbReference type="ARBA" id="ARBA00015341"/>
    </source>
</evidence>
<proteinExistence type="predicted"/>
<evidence type="ECO:0000259" key="10">
    <source>
        <dbReference type="PROSITE" id="PS51192"/>
    </source>
</evidence>
<evidence type="ECO:0000256" key="9">
    <source>
        <dbReference type="SAM" id="MobiDB-lite"/>
    </source>
</evidence>
<dbReference type="InterPro" id="IPR027417">
    <property type="entry name" value="P-loop_NTPase"/>
</dbReference>
<dbReference type="InterPro" id="IPR014001">
    <property type="entry name" value="Helicase_ATP-bd"/>
</dbReference>
<dbReference type="Pfam" id="PF00176">
    <property type="entry name" value="SNF2-rel_dom"/>
    <property type="match status" value="1"/>
</dbReference>
<evidence type="ECO:0000259" key="12">
    <source>
        <dbReference type="PROSITE" id="PS51352"/>
    </source>
</evidence>
<feature type="region of interest" description="Disordered" evidence="9">
    <location>
        <begin position="876"/>
        <end position="897"/>
    </location>
</feature>
<keyword evidence="14" id="KW-1185">Reference proteome</keyword>
<evidence type="ECO:0000256" key="8">
    <source>
        <dbReference type="ARBA" id="ARBA00029956"/>
    </source>
</evidence>
<dbReference type="STRING" id="126957.T1J2S8"/>
<reference evidence="14" key="1">
    <citation type="submission" date="2011-05" db="EMBL/GenBank/DDBJ databases">
        <authorList>
            <person name="Richards S.R."/>
            <person name="Qu J."/>
            <person name="Jiang H."/>
            <person name="Jhangiani S.N."/>
            <person name="Agravi P."/>
            <person name="Goodspeed R."/>
            <person name="Gross S."/>
            <person name="Mandapat C."/>
            <person name="Jackson L."/>
            <person name="Mathew T."/>
            <person name="Pu L."/>
            <person name="Thornton R."/>
            <person name="Saada N."/>
            <person name="Wilczek-Boney K.B."/>
            <person name="Lee S."/>
            <person name="Kovar C."/>
            <person name="Wu Y."/>
            <person name="Scherer S.E."/>
            <person name="Worley K.C."/>
            <person name="Muzny D.M."/>
            <person name="Gibbs R."/>
        </authorList>
    </citation>
    <scope>NUCLEOTIDE SEQUENCE</scope>
    <source>
        <strain evidence="14">Brora</strain>
    </source>
</reference>
<sequence>MPPRQSMAKYGMRKAPRKLPIVNGRKPTTPVLVAQMNELHLMDHSLVLRMMMKRLIQLRFNANSIVWQDLMFSNIAIRWRKTKNSNKMGDEDIRMKQLAESGRVSAALELAKSVYTKNPTEKLKKRIEKMERHIELYGEDSEDDEDEMVCLGNDFYLYNKLKIRLYSYQIDGVLFLWKLFGMKKGGVIADDMGLGKTIQVIAFLTGMFDMEHIKNVLIVLPLSLIPTWEKEFEEWAPGMQVFQYHGSTGNRDSNLNKVQRRGGVLLTTYGIARSQNVKLSTFYGKPFKWNYIILDEAHAIKNPTQTTKALHKIDSSNRIVLTGTPVQNNLRELWSLYDFVHFGSLLGSVRTFKIEYETPIVRSREKDATANQRAIGEKMAAHLYAKIQPYFLRRTKAQVLKDNTSQEQVENKNICKPKAMAQKNDFIVWLFLTPLQQKLYLDFLKSDEVKEILMSKKSPLVQLTVMKKICDHPRLLPKHACETLGFDNLDISMDISDRARSVVDKNLDKIPSEMLLEESNKISFTLKLVTELKRTGHRCLIFSLSRKLLNILQKVLLENGFSLLRLDGTISDLNDRGKLVDKFQTNAKYDLFLLTTKVGGVGLTLTAADRVIILDPSWNPAVDNQAVDRAFRIGQEKPVVIYRLITCSTIEEKIYRRQIFKEGIIRQANKDSQDPMRYFTKEELRSLFQLEDVTYSKTQKQLQDMHTGQRKTNDALDEHIAFLHSLGNIFGLSDHDLMFSHDDDATGEGVADDEFINKEIARVENKILKETEFINQLKENKGFDKYKEYTHKEWSTGLWSSNRAKEMMQGNNKVDMEVDELIDDFEDSLEKATGGLTSTFGGFSIHDGQANKENKKMESIASCSTEKSRKDLVVYVSDSEDEDSSSIQPKTQNSPEITICDSLEDLSKEYDSFQDFKSPSNKPNKNKRRSCSSVVHKFRALNDPSLTKDFYSESFNRSIGLEESDDDDDLPQDGGVCIVNMADSPIKKLLGDQLVRNNGDTVQVSSLSGVIALYFSAHWCPPCRSFTTELINFYKNFKVNKTSHRLEIVYVSADTEENEFQIFFQNMPWFSIPFDDKERKTRLPRKFGVKSIPALILIEADSGCVITSNGRELVADDPKAAEFPWRPRTIEDVLSTTQLISRNNDSISMCMLKNRIKGIYFSANWCPPCKAFTPQLIQMYENVRRNLKDFEIIFVSSDRSRESFELCYSSMPWLAIPFSEEKLRKEFTMLFGVQGIPSLVLLDEKNNIITKDGRFEVSADLEGKNFPWRPSLVNELTEKFGMKLNDAPCLVLFCEGDKKEVEACHNLLLPIAEENTHKDETLLFFVGAESEVCESLREFAELEDAVPLLIIVDIPEGKCYELEDDIEITSEIVRSFVDRFHSGQQTGRSLKMLPNDIFVGLILVMDPHISGKCLSPNIVGETFKSPVEISEVDKSLFQMSNSEGTWTSNAPSHSRSIVTNVANTFPPFRDAASARKRPSKYGAHMTAGKGGPGMKFVGISTANWALVLIFSTIKSK</sequence>
<evidence type="ECO:0000313" key="14">
    <source>
        <dbReference type="Proteomes" id="UP000014500"/>
    </source>
</evidence>
<dbReference type="PROSITE" id="PS51352">
    <property type="entry name" value="THIOREDOXIN_2"/>
    <property type="match status" value="1"/>
</dbReference>
<comment type="subunit">
    <text evidence="1">Interacts (via N-terminus) with spn-A/Rad51.</text>
</comment>
<dbReference type="InterPro" id="IPR049730">
    <property type="entry name" value="SNF2/RAD54-like_C"/>
</dbReference>
<feature type="compositionally biased region" description="Polar residues" evidence="9">
    <location>
        <begin position="887"/>
        <end position="896"/>
    </location>
</feature>
<keyword evidence="5" id="KW-0378">Hydrolase</keyword>
<protein>
    <recommendedName>
        <fullName evidence="2">DNA repair and recombination protein RAD54-like</fullName>
    </recommendedName>
    <alternativeName>
        <fullName evidence="8">Protein okra</fullName>
    </alternativeName>
</protein>
<dbReference type="Proteomes" id="UP000014500">
    <property type="component" value="Unassembled WGS sequence"/>
</dbReference>
<reference evidence="13" key="2">
    <citation type="submission" date="2015-02" db="UniProtKB">
        <authorList>
            <consortium name="EnsemblMetazoa"/>
        </authorList>
    </citation>
    <scope>IDENTIFICATION</scope>
</reference>
<dbReference type="InterPro" id="IPR012336">
    <property type="entry name" value="Thioredoxin-like_fold"/>
</dbReference>
<dbReference type="SMART" id="SM00487">
    <property type="entry name" value="DEXDc"/>
    <property type="match status" value="1"/>
</dbReference>
<dbReference type="EnsemblMetazoa" id="SMAR007876-RA">
    <property type="protein sequence ID" value="SMAR007876-PA"/>
    <property type="gene ID" value="SMAR007876"/>
</dbReference>
<evidence type="ECO:0000256" key="6">
    <source>
        <dbReference type="ARBA" id="ARBA00023306"/>
    </source>
</evidence>
<dbReference type="PROSITE" id="PS51194">
    <property type="entry name" value="HELICASE_CTER"/>
    <property type="match status" value="1"/>
</dbReference>
<dbReference type="InterPro" id="IPR013766">
    <property type="entry name" value="Thioredoxin_domain"/>
</dbReference>
<dbReference type="Pfam" id="PF00271">
    <property type="entry name" value="Helicase_C"/>
    <property type="match status" value="1"/>
</dbReference>
<dbReference type="InterPro" id="IPR000330">
    <property type="entry name" value="SNF2_N"/>
</dbReference>
<dbReference type="PANTHER" id="PTHR45629:SF7">
    <property type="entry name" value="DNA EXCISION REPAIR PROTEIN ERCC-6-RELATED"/>
    <property type="match status" value="1"/>
</dbReference>
<feature type="domain" description="Helicase C-terminal" evidence="11">
    <location>
        <begin position="527"/>
        <end position="684"/>
    </location>
</feature>
<dbReference type="SMART" id="SM00490">
    <property type="entry name" value="HELICc"/>
    <property type="match status" value="1"/>
</dbReference>
<dbReference type="GO" id="GO:0051301">
    <property type="term" value="P:cell division"/>
    <property type="evidence" value="ECO:0007669"/>
    <property type="project" value="UniProtKB-KW"/>
</dbReference>